<proteinExistence type="predicted"/>
<dbReference type="InterPro" id="IPR013108">
    <property type="entry name" value="Amidohydro_3"/>
</dbReference>
<dbReference type="CDD" id="cd01300">
    <property type="entry name" value="YtcJ_like"/>
    <property type="match status" value="1"/>
</dbReference>
<comment type="caution">
    <text evidence="2">The sequence shown here is derived from an EMBL/GenBank/DDBJ whole genome shotgun (WGS) entry which is preliminary data.</text>
</comment>
<dbReference type="Gene3D" id="3.10.310.70">
    <property type="match status" value="1"/>
</dbReference>
<dbReference type="SUPFAM" id="SSF51556">
    <property type="entry name" value="Metallo-dependent hydrolases"/>
    <property type="match status" value="1"/>
</dbReference>
<dbReference type="Pfam" id="PF07969">
    <property type="entry name" value="Amidohydro_3"/>
    <property type="match status" value="1"/>
</dbReference>
<feature type="domain" description="Amidohydrolase 3" evidence="1">
    <location>
        <begin position="45"/>
        <end position="531"/>
    </location>
</feature>
<dbReference type="PANTHER" id="PTHR22642:SF2">
    <property type="entry name" value="PROTEIN LONG AFTER FAR-RED 3"/>
    <property type="match status" value="1"/>
</dbReference>
<dbReference type="Gene3D" id="2.30.40.10">
    <property type="entry name" value="Urease, subunit C, domain 1"/>
    <property type="match status" value="1"/>
</dbReference>
<accession>A0ABQ5R7D2</accession>
<dbReference type="EMBL" id="BSDI01000049">
    <property type="protein sequence ID" value="GLI01797.1"/>
    <property type="molecule type" value="Genomic_DNA"/>
</dbReference>
<gene>
    <name evidence="2" type="ORF">Pa4123_70730</name>
</gene>
<dbReference type="Gene3D" id="3.20.20.140">
    <property type="entry name" value="Metal-dependent hydrolases"/>
    <property type="match status" value="1"/>
</dbReference>
<reference evidence="2" key="1">
    <citation type="submission" date="2022-12" db="EMBL/GenBank/DDBJ databases">
        <title>New Phytohabitans aurantiacus sp. RD004123 nov., an actinomycete isolated from soil.</title>
        <authorList>
            <person name="Triningsih D.W."/>
            <person name="Harunari E."/>
            <person name="Igarashi Y."/>
        </authorList>
    </citation>
    <scope>NUCLEOTIDE SEQUENCE</scope>
    <source>
        <strain evidence="2">RD004123</strain>
    </source>
</reference>
<dbReference type="PANTHER" id="PTHR22642">
    <property type="entry name" value="IMIDAZOLONEPROPIONASE"/>
    <property type="match status" value="1"/>
</dbReference>
<evidence type="ECO:0000313" key="3">
    <source>
        <dbReference type="Proteomes" id="UP001144280"/>
    </source>
</evidence>
<protein>
    <submittedName>
        <fullName evidence="2">Amidohydrolase</fullName>
    </submittedName>
</protein>
<dbReference type="SUPFAM" id="SSF51338">
    <property type="entry name" value="Composite domain of metallo-dependent hydrolases"/>
    <property type="match status" value="1"/>
</dbReference>
<dbReference type="RefSeq" id="WP_281903107.1">
    <property type="nucleotide sequence ID" value="NZ_BSDI01000049.1"/>
</dbReference>
<evidence type="ECO:0000313" key="2">
    <source>
        <dbReference type="EMBL" id="GLI01797.1"/>
    </source>
</evidence>
<dbReference type="InterPro" id="IPR011059">
    <property type="entry name" value="Metal-dep_hydrolase_composite"/>
</dbReference>
<dbReference type="InterPro" id="IPR032466">
    <property type="entry name" value="Metal_Hydrolase"/>
</dbReference>
<dbReference type="InterPro" id="IPR033932">
    <property type="entry name" value="YtcJ-like"/>
</dbReference>
<organism evidence="2 3">
    <name type="scientific">Phytohabitans aurantiacus</name>
    <dbReference type="NCBI Taxonomy" id="3016789"/>
    <lineage>
        <taxon>Bacteria</taxon>
        <taxon>Bacillati</taxon>
        <taxon>Actinomycetota</taxon>
        <taxon>Actinomycetes</taxon>
        <taxon>Micromonosporales</taxon>
        <taxon>Micromonosporaceae</taxon>
    </lineage>
</organism>
<keyword evidence="3" id="KW-1185">Reference proteome</keyword>
<dbReference type="Proteomes" id="UP001144280">
    <property type="component" value="Unassembled WGS sequence"/>
</dbReference>
<name>A0ABQ5R7D2_9ACTN</name>
<sequence>MLDLRIENANILTMDTTRPAASAVGVWAGRIVGVDEQIAGLPARRTVDAGGATLLPGFVDSHTHLVAEGFAHGAIDVSAATTATGVLDLIASAAAALDGTAWVDVLGYDQRRIGRHLRQDELDRAGGGRRVIVDHISGHAAVVSSAVLAGFPTDHPDLDGVERDAAGETTGVLYERATGLARRLRLPLSTVELVGALGHAAQTCVSQGITAAVEAGVGALEIGFSAVEVAAYQAARAAGRLPIRVQLMVSADALHPVSAHRDDPIRRGIDLGLRSGFGDDHLSLGAVKIFTDGGVMVRTAALTEPFAGTDNVGVLAQPAEEIAATVLDAHAAGWQVGIHAIGDRAIDLALDAIDAAQRAHPRPDPRHRIEHCGITRDDQLDRIAALGVIASIQPCFLVDNSEDYAAVLGPERMHWQYRGRSFVDRGIGIAGGSDRPLGAGSPLVGVQYMVERTSLRGTVTGPREGLTVEEALASYTSGAAYAAHREKDFGSVTARKHADFTVLSDDPRRVDPARISKIEVVATVVGGNVVYGSLA</sequence>
<evidence type="ECO:0000259" key="1">
    <source>
        <dbReference type="Pfam" id="PF07969"/>
    </source>
</evidence>